<dbReference type="EMBL" id="AEDQ01000021">
    <property type="protein sequence ID" value="EFL44042.1"/>
    <property type="molecule type" value="Genomic_DNA"/>
</dbReference>
<gene>
    <name evidence="1" type="ORF">HMPREF9248_0821</name>
</gene>
<protein>
    <submittedName>
        <fullName evidence="1">Uncharacterized protein</fullName>
    </submittedName>
</protein>
<reference evidence="1 2" key="1">
    <citation type="submission" date="2010-08" db="EMBL/GenBank/DDBJ databases">
        <authorList>
            <person name="Durkin A.S."/>
            <person name="Madupu R."/>
            <person name="Torralba M."/>
            <person name="Gillis M."/>
            <person name="Methe B."/>
            <person name="Sutton G."/>
            <person name="Nelson K.E."/>
        </authorList>
    </citation>
    <scope>NUCLEOTIDE SEQUENCE [LARGE SCALE GENOMIC DNA]</scope>
    <source>
        <strain evidence="1 2">PB189-T1-4</strain>
    </source>
</reference>
<evidence type="ECO:0000313" key="2">
    <source>
        <dbReference type="Proteomes" id="UP000004431"/>
    </source>
</evidence>
<accession>A0ABP2IYB1</accession>
<organism evidence="1 2">
    <name type="scientific">Fannyhessea vaginae PB189-T1-4</name>
    <dbReference type="NCBI Taxonomy" id="866774"/>
    <lineage>
        <taxon>Bacteria</taxon>
        <taxon>Bacillati</taxon>
        <taxon>Actinomycetota</taxon>
        <taxon>Coriobacteriia</taxon>
        <taxon>Coriobacteriales</taxon>
        <taxon>Atopobiaceae</taxon>
        <taxon>Fannyhessea</taxon>
    </lineage>
</organism>
<dbReference type="Proteomes" id="UP000004431">
    <property type="component" value="Unassembled WGS sequence"/>
</dbReference>
<keyword evidence="2" id="KW-1185">Reference proteome</keyword>
<sequence>MLCTCIRALRTQQSAYPRYSGVKPAPAPAEHMLMMRSACKLYLFTHYPSLFLTI</sequence>
<evidence type="ECO:0000313" key="1">
    <source>
        <dbReference type="EMBL" id="EFL44042.1"/>
    </source>
</evidence>
<proteinExistence type="predicted"/>
<name>A0ABP2IYB1_9ACTN</name>
<comment type="caution">
    <text evidence="1">The sequence shown here is derived from an EMBL/GenBank/DDBJ whole genome shotgun (WGS) entry which is preliminary data.</text>
</comment>